<keyword evidence="5" id="KW-1185">Reference proteome</keyword>
<dbReference type="GO" id="GO:0005506">
    <property type="term" value="F:iron ion binding"/>
    <property type="evidence" value="ECO:0007669"/>
    <property type="project" value="InterPro"/>
</dbReference>
<sequence>MQKEDDRLNWDYNQQLSKIKEVLEMLREYVRMDGGDFEFVKYEDQCVYIKILGACVGCMLLDVTYKEGLERILKKEVPQIKEVELIVPKFDTSRFFPFNF</sequence>
<evidence type="ECO:0000259" key="3">
    <source>
        <dbReference type="Pfam" id="PF01106"/>
    </source>
</evidence>
<dbReference type="EMBL" id="JFDP01000033">
    <property type="protein sequence ID" value="KEZ23902.1"/>
    <property type="molecule type" value="Genomic_DNA"/>
</dbReference>
<dbReference type="PANTHER" id="PTHR11178:SF1">
    <property type="entry name" value="NFU1 IRON-SULFUR CLUSTER SCAFFOLD HOMOLOG, MITOCHONDRIAL"/>
    <property type="match status" value="1"/>
</dbReference>
<evidence type="ECO:0000313" key="5">
    <source>
        <dbReference type="Proteomes" id="UP000028537"/>
    </source>
</evidence>
<evidence type="ECO:0000256" key="2">
    <source>
        <dbReference type="ARBA" id="ARBA00049958"/>
    </source>
</evidence>
<reference evidence="4 5" key="1">
    <citation type="submission" date="2014-02" db="EMBL/GenBank/DDBJ databases">
        <title>Genome sequence of Ureaplasma diversum strain 246.</title>
        <authorList>
            <person name="Sirand-Pugnet P."/>
            <person name="Breton M."/>
            <person name="Dordet-Frisoni E."/>
            <person name="Baranowski E."/>
            <person name="Barre A."/>
            <person name="Couture C."/>
            <person name="Dupuy V."/>
            <person name="Gaurivaud P."/>
            <person name="Jacob D."/>
            <person name="Lemaitre C."/>
            <person name="Manso-Silvan L."/>
            <person name="Nikolski M."/>
            <person name="Nouvel L.-X."/>
            <person name="Poumarat F."/>
            <person name="Tardy F."/>
            <person name="Thebault P."/>
            <person name="Theil S."/>
            <person name="Citti C."/>
            <person name="Thiaucourt F."/>
            <person name="Blanchard A."/>
        </authorList>
    </citation>
    <scope>NUCLEOTIDE SEQUENCE [LARGE SCALE GENOMIC DNA]</scope>
    <source>
        <strain evidence="4 5">NCTC 246</strain>
    </source>
</reference>
<dbReference type="GO" id="GO:0051536">
    <property type="term" value="F:iron-sulfur cluster binding"/>
    <property type="evidence" value="ECO:0007669"/>
    <property type="project" value="InterPro"/>
</dbReference>
<protein>
    <recommendedName>
        <fullName evidence="3">NIF system FeS cluster assembly NifU C-terminal domain-containing protein</fullName>
    </recommendedName>
</protein>
<accession>A0A084F110</accession>
<evidence type="ECO:0000256" key="1">
    <source>
        <dbReference type="ARBA" id="ARBA00006420"/>
    </source>
</evidence>
<dbReference type="InterPro" id="IPR034904">
    <property type="entry name" value="FSCA_dom_sf"/>
</dbReference>
<dbReference type="AlphaFoldDB" id="A0A084F110"/>
<dbReference type="Gene3D" id="3.30.300.130">
    <property type="entry name" value="Fe-S cluster assembly (FSCA)"/>
    <property type="match status" value="1"/>
</dbReference>
<dbReference type="Pfam" id="PF01106">
    <property type="entry name" value="NifU"/>
    <property type="match status" value="1"/>
</dbReference>
<proteinExistence type="inferred from homology"/>
<feature type="domain" description="NIF system FeS cluster assembly NifU C-terminal" evidence="3">
    <location>
        <begin position="19"/>
        <end position="84"/>
    </location>
</feature>
<dbReference type="Proteomes" id="UP000028537">
    <property type="component" value="Unassembled WGS sequence"/>
</dbReference>
<name>A0A084F110_9BACT</name>
<comment type="function">
    <text evidence="2">May be involved in the formation or repair of [Fe-S] clusters present in iron-sulfur proteins.</text>
</comment>
<comment type="caution">
    <text evidence="4">The sequence shown here is derived from an EMBL/GenBank/DDBJ whole genome shotgun (WGS) entry which is preliminary data.</text>
</comment>
<dbReference type="RefSeq" id="WP_051749385.1">
    <property type="nucleotide sequence ID" value="NZ_JFDP01000033.1"/>
</dbReference>
<dbReference type="InterPro" id="IPR001075">
    <property type="entry name" value="NIF_FeS_clus_asmbl_NifU_C"/>
</dbReference>
<organism evidence="4 5">
    <name type="scientific">Ureaplasma diversum NCTC 246</name>
    <dbReference type="NCBI Taxonomy" id="1188241"/>
    <lineage>
        <taxon>Bacteria</taxon>
        <taxon>Bacillati</taxon>
        <taxon>Mycoplasmatota</taxon>
        <taxon>Mycoplasmoidales</taxon>
        <taxon>Mycoplasmoidaceae</taxon>
        <taxon>Ureaplasma</taxon>
    </lineage>
</organism>
<dbReference type="SUPFAM" id="SSF117916">
    <property type="entry name" value="Fe-S cluster assembly (FSCA) domain-like"/>
    <property type="match status" value="1"/>
</dbReference>
<evidence type="ECO:0000313" key="4">
    <source>
        <dbReference type="EMBL" id="KEZ23902.1"/>
    </source>
</evidence>
<dbReference type="PANTHER" id="PTHR11178">
    <property type="entry name" value="IRON-SULFUR CLUSTER SCAFFOLD PROTEIN NFU-RELATED"/>
    <property type="match status" value="1"/>
</dbReference>
<dbReference type="GO" id="GO:0016226">
    <property type="term" value="P:iron-sulfur cluster assembly"/>
    <property type="evidence" value="ECO:0007669"/>
    <property type="project" value="InterPro"/>
</dbReference>
<dbReference type="eggNOG" id="COG0694">
    <property type="taxonomic scope" value="Bacteria"/>
</dbReference>
<comment type="similarity">
    <text evidence="1">Belongs to the NifU family.</text>
</comment>
<gene>
    <name evidence="4" type="ORF">UDIV_1990</name>
</gene>
<dbReference type="OrthoDB" id="9796965at2"/>